<dbReference type="Proteomes" id="UP000191554">
    <property type="component" value="Unassembled WGS sequence"/>
</dbReference>
<proteinExistence type="predicted"/>
<dbReference type="OrthoDB" id="9974363at2"/>
<organism evidence="1 2">
    <name type="scientific">Ruminiclostridium hungatei</name>
    <name type="common">Clostridium hungatei</name>
    <dbReference type="NCBI Taxonomy" id="48256"/>
    <lineage>
        <taxon>Bacteria</taxon>
        <taxon>Bacillati</taxon>
        <taxon>Bacillota</taxon>
        <taxon>Clostridia</taxon>
        <taxon>Eubacteriales</taxon>
        <taxon>Oscillospiraceae</taxon>
        <taxon>Ruminiclostridium</taxon>
    </lineage>
</organism>
<accession>A0A1V4SHG5</accession>
<protein>
    <submittedName>
        <fullName evidence="1">Uncharacterized protein</fullName>
    </submittedName>
</protein>
<evidence type="ECO:0000313" key="1">
    <source>
        <dbReference type="EMBL" id="OPX43329.1"/>
    </source>
</evidence>
<evidence type="ECO:0000313" key="2">
    <source>
        <dbReference type="Proteomes" id="UP000191554"/>
    </source>
</evidence>
<keyword evidence="2" id="KW-1185">Reference proteome</keyword>
<reference evidence="1 2" key="1">
    <citation type="submission" date="2017-03" db="EMBL/GenBank/DDBJ databases">
        <title>Genome sequence of Clostridium hungatei DSM 14427.</title>
        <authorList>
            <person name="Poehlein A."/>
            <person name="Daniel R."/>
        </authorList>
    </citation>
    <scope>NUCLEOTIDE SEQUENCE [LARGE SCALE GENOMIC DNA]</scope>
    <source>
        <strain evidence="1 2">DSM 14427</strain>
    </source>
</reference>
<name>A0A1V4SHG5_RUMHU</name>
<dbReference type="STRING" id="48256.CLHUN_28770"/>
<gene>
    <name evidence="1" type="ORF">CLHUN_28770</name>
</gene>
<sequence length="224" mass="27044">MYIKDFFTDEYTSIYESDDIEEPIKAFLIEMNSEEDLIDSIRDDEDRIRYAKPLMDIYIHETKNEMFLVLDCIKLKYREIKDVCAEWEQNVLHFVNFGKEYRENIKYLQYEIYLLILCIDEIGDLDDHFRSETEKSLRICRKLFLLCNENGKIDETNWNMIPFYFSSIEKKDSEEAQRLENELKDLIPSDEKILSICEKEKLADEDKKIMQEWLTKDDNNKSDN</sequence>
<dbReference type="AlphaFoldDB" id="A0A1V4SHG5"/>
<comment type="caution">
    <text evidence="1">The sequence shown here is derived from an EMBL/GenBank/DDBJ whole genome shotgun (WGS) entry which is preliminary data.</text>
</comment>
<dbReference type="RefSeq" id="WP_080065325.1">
    <property type="nucleotide sequence ID" value="NZ_MZGX01000019.1"/>
</dbReference>
<dbReference type="EMBL" id="MZGX01000019">
    <property type="protein sequence ID" value="OPX43329.1"/>
    <property type="molecule type" value="Genomic_DNA"/>
</dbReference>